<dbReference type="CDD" id="cd06261">
    <property type="entry name" value="TM_PBP2"/>
    <property type="match status" value="1"/>
</dbReference>
<sequence>MDIYDVLIRDFPFLLKGLGVAIALLLCLLVIGLFLGLAICLIQLYGPRSRFVQWPLIVYERIFRGIPIIIMLFIFFYGLSGVYDISAFAAAVLAMGLRSAAYQSQIFRSAFQSVPEGQMLAARAMGMSSSKAIAYIVLPQAIRHAIGPWTNEFSSQIKETSLAYVIGVVELTRQAHYIITSTQGNVLIVFAVVALLYFVLNRAGNSALYAFERKLSVPGFEK</sequence>
<dbReference type="AlphaFoldDB" id="A0AAU7KXK8"/>
<evidence type="ECO:0000313" key="11">
    <source>
        <dbReference type="EMBL" id="XBO76351.1"/>
    </source>
</evidence>
<comment type="subcellular location">
    <subcellularLocation>
        <location evidence="1">Cell inner membrane</location>
        <topology evidence="1">Multi-pass membrane protein</topology>
    </subcellularLocation>
    <subcellularLocation>
        <location evidence="9">Cell membrane</location>
        <topology evidence="9">Multi-pass membrane protein</topology>
    </subcellularLocation>
</comment>
<evidence type="ECO:0000256" key="9">
    <source>
        <dbReference type="RuleBase" id="RU363032"/>
    </source>
</evidence>
<dbReference type="GO" id="GO:0043190">
    <property type="term" value="C:ATP-binding cassette (ABC) transporter complex"/>
    <property type="evidence" value="ECO:0007669"/>
    <property type="project" value="InterPro"/>
</dbReference>
<evidence type="ECO:0000256" key="1">
    <source>
        <dbReference type="ARBA" id="ARBA00004429"/>
    </source>
</evidence>
<keyword evidence="3 9" id="KW-0813">Transport</keyword>
<evidence type="ECO:0000256" key="8">
    <source>
        <dbReference type="ARBA" id="ARBA00023136"/>
    </source>
</evidence>
<keyword evidence="4" id="KW-1003">Cell membrane</keyword>
<keyword evidence="8 9" id="KW-0472">Membrane</keyword>
<dbReference type="SUPFAM" id="SSF161098">
    <property type="entry name" value="MetI-like"/>
    <property type="match status" value="1"/>
</dbReference>
<accession>A0AAU7KXK8</accession>
<dbReference type="RefSeq" id="WP_348815658.1">
    <property type="nucleotide sequence ID" value="NZ_CP098828.1"/>
</dbReference>
<dbReference type="EMBL" id="CP098828">
    <property type="protein sequence ID" value="XBO76351.1"/>
    <property type="molecule type" value="Genomic_DNA"/>
</dbReference>
<dbReference type="PANTHER" id="PTHR30614:SF0">
    <property type="entry name" value="L-CYSTINE TRANSPORT SYSTEM PERMEASE PROTEIN TCYL"/>
    <property type="match status" value="1"/>
</dbReference>
<feature type="transmembrane region" description="Helical" evidence="9">
    <location>
        <begin position="62"/>
        <end position="79"/>
    </location>
</feature>
<dbReference type="InterPro" id="IPR000515">
    <property type="entry name" value="MetI-like"/>
</dbReference>
<feature type="transmembrane region" description="Helical" evidence="9">
    <location>
        <begin position="20"/>
        <end position="42"/>
    </location>
</feature>
<dbReference type="InterPro" id="IPR043429">
    <property type="entry name" value="ArtM/GltK/GlnP/TcyL/YhdX-like"/>
</dbReference>
<evidence type="ECO:0000256" key="3">
    <source>
        <dbReference type="ARBA" id="ARBA00022448"/>
    </source>
</evidence>
<keyword evidence="7 9" id="KW-1133">Transmembrane helix</keyword>
<dbReference type="NCBIfam" id="TIGR01726">
    <property type="entry name" value="HEQRo_perm_3TM"/>
    <property type="match status" value="1"/>
</dbReference>
<dbReference type="Pfam" id="PF00528">
    <property type="entry name" value="BPD_transp_1"/>
    <property type="match status" value="1"/>
</dbReference>
<evidence type="ECO:0000256" key="4">
    <source>
        <dbReference type="ARBA" id="ARBA00022475"/>
    </source>
</evidence>
<evidence type="ECO:0000256" key="6">
    <source>
        <dbReference type="ARBA" id="ARBA00022970"/>
    </source>
</evidence>
<feature type="domain" description="ABC transmembrane type-1" evidence="10">
    <location>
        <begin position="14"/>
        <end position="201"/>
    </location>
</feature>
<dbReference type="Gene3D" id="1.10.3720.10">
    <property type="entry name" value="MetI-like"/>
    <property type="match status" value="1"/>
</dbReference>
<dbReference type="GO" id="GO:0006865">
    <property type="term" value="P:amino acid transport"/>
    <property type="evidence" value="ECO:0007669"/>
    <property type="project" value="UniProtKB-KW"/>
</dbReference>
<evidence type="ECO:0000256" key="7">
    <source>
        <dbReference type="ARBA" id="ARBA00022989"/>
    </source>
</evidence>
<dbReference type="GO" id="GO:0022857">
    <property type="term" value="F:transmembrane transporter activity"/>
    <property type="evidence" value="ECO:0007669"/>
    <property type="project" value="InterPro"/>
</dbReference>
<organism evidence="11">
    <name type="scientific">Halomonas sp. H10-59</name>
    <dbReference type="NCBI Taxonomy" id="2950874"/>
    <lineage>
        <taxon>Bacteria</taxon>
        <taxon>Pseudomonadati</taxon>
        <taxon>Pseudomonadota</taxon>
        <taxon>Gammaproteobacteria</taxon>
        <taxon>Oceanospirillales</taxon>
        <taxon>Halomonadaceae</taxon>
        <taxon>Halomonas</taxon>
    </lineage>
</organism>
<name>A0AAU7KXK8_9GAMM</name>
<protein>
    <submittedName>
        <fullName evidence="11">Amino acid ABC transporter permease</fullName>
    </submittedName>
</protein>
<dbReference type="InterPro" id="IPR010065">
    <property type="entry name" value="AA_ABC_transptr_permease_3TM"/>
</dbReference>
<proteinExistence type="inferred from homology"/>
<reference evidence="11" key="1">
    <citation type="submission" date="2022-06" db="EMBL/GenBank/DDBJ databases">
        <title>A novel DMS-producing enzyme.</title>
        <authorList>
            <person name="Zhang Y."/>
        </authorList>
    </citation>
    <scope>NUCLEOTIDE SEQUENCE</scope>
    <source>
        <strain evidence="11">H10-59</strain>
    </source>
</reference>
<keyword evidence="6" id="KW-0029">Amino-acid transport</keyword>
<dbReference type="InterPro" id="IPR035906">
    <property type="entry name" value="MetI-like_sf"/>
</dbReference>
<keyword evidence="5 9" id="KW-0812">Transmembrane</keyword>
<gene>
    <name evidence="11" type="ORF">NFG57_06160</name>
</gene>
<evidence type="ECO:0000256" key="5">
    <source>
        <dbReference type="ARBA" id="ARBA00022692"/>
    </source>
</evidence>
<dbReference type="PANTHER" id="PTHR30614">
    <property type="entry name" value="MEMBRANE COMPONENT OF AMINO ACID ABC TRANSPORTER"/>
    <property type="match status" value="1"/>
</dbReference>
<feature type="transmembrane region" description="Helical" evidence="9">
    <location>
        <begin position="177"/>
        <end position="200"/>
    </location>
</feature>
<evidence type="ECO:0000259" key="10">
    <source>
        <dbReference type="PROSITE" id="PS50928"/>
    </source>
</evidence>
<evidence type="ECO:0000256" key="2">
    <source>
        <dbReference type="ARBA" id="ARBA00010072"/>
    </source>
</evidence>
<dbReference type="PROSITE" id="PS50928">
    <property type="entry name" value="ABC_TM1"/>
    <property type="match status" value="1"/>
</dbReference>
<comment type="similarity">
    <text evidence="2">Belongs to the binding-protein-dependent transport system permease family. HisMQ subfamily.</text>
</comment>